<dbReference type="EnsemblPlants" id="OBART03G13770.1">
    <property type="protein sequence ID" value="OBART03G13770.1"/>
    <property type="gene ID" value="OBART03G13770"/>
</dbReference>
<dbReference type="Pfam" id="PF12274">
    <property type="entry name" value="DUF3615"/>
    <property type="match status" value="1"/>
</dbReference>
<keyword evidence="4" id="KW-1185">Reference proteome</keyword>
<reference evidence="3" key="1">
    <citation type="journal article" date="2009" name="Rice">
        <title>De Novo Next Generation Sequencing of Plant Genomes.</title>
        <authorList>
            <person name="Rounsley S."/>
            <person name="Marri P.R."/>
            <person name="Yu Y."/>
            <person name="He R."/>
            <person name="Sisneros N."/>
            <person name="Goicoechea J.L."/>
            <person name="Lee S.J."/>
            <person name="Angelova A."/>
            <person name="Kudrna D."/>
            <person name="Luo M."/>
            <person name="Affourtit J."/>
            <person name="Desany B."/>
            <person name="Knight J."/>
            <person name="Niazi F."/>
            <person name="Egholm M."/>
            <person name="Wing R.A."/>
        </authorList>
    </citation>
    <scope>NUCLEOTIDE SEQUENCE [LARGE SCALE GENOMIC DNA]</scope>
    <source>
        <strain evidence="3">cv. IRGC 105608</strain>
    </source>
</reference>
<dbReference type="InterPro" id="IPR022059">
    <property type="entry name" value="DUF3615"/>
</dbReference>
<evidence type="ECO:0000259" key="2">
    <source>
        <dbReference type="Pfam" id="PF12274"/>
    </source>
</evidence>
<dbReference type="AlphaFoldDB" id="A0A0D3FHA4"/>
<reference evidence="3" key="2">
    <citation type="submission" date="2015-03" db="UniProtKB">
        <authorList>
            <consortium name="EnsemblPlants"/>
        </authorList>
    </citation>
    <scope>IDENTIFICATION</scope>
</reference>
<dbReference type="PANTHER" id="PTHR34710:SF15">
    <property type="entry name" value="OS03G0834100 PROTEIN"/>
    <property type="match status" value="1"/>
</dbReference>
<organism evidence="3">
    <name type="scientific">Oryza barthii</name>
    <dbReference type="NCBI Taxonomy" id="65489"/>
    <lineage>
        <taxon>Eukaryota</taxon>
        <taxon>Viridiplantae</taxon>
        <taxon>Streptophyta</taxon>
        <taxon>Embryophyta</taxon>
        <taxon>Tracheophyta</taxon>
        <taxon>Spermatophyta</taxon>
        <taxon>Magnoliopsida</taxon>
        <taxon>Liliopsida</taxon>
        <taxon>Poales</taxon>
        <taxon>Poaceae</taxon>
        <taxon>BOP clade</taxon>
        <taxon>Oryzoideae</taxon>
        <taxon>Oryzeae</taxon>
        <taxon>Oryzinae</taxon>
        <taxon>Oryza</taxon>
    </lineage>
</organism>
<evidence type="ECO:0000256" key="1">
    <source>
        <dbReference type="SAM" id="MobiDB-lite"/>
    </source>
</evidence>
<dbReference type="HOGENOM" id="CLU_094018_1_1_1"/>
<protein>
    <recommendedName>
        <fullName evidence="2">DUF3615 domain-containing protein</fullName>
    </recommendedName>
</protein>
<dbReference type="Proteomes" id="UP000026960">
    <property type="component" value="Chromosome 3"/>
</dbReference>
<evidence type="ECO:0000313" key="4">
    <source>
        <dbReference type="Proteomes" id="UP000026960"/>
    </source>
</evidence>
<evidence type="ECO:0000313" key="3">
    <source>
        <dbReference type="EnsemblPlants" id="OBART03G13770.1"/>
    </source>
</evidence>
<name>A0A0D3FHA4_9ORYZ</name>
<sequence>MSTLRGKGKRKRPEQPAPEAEAEEAELNLILLRKMGMGCTNMLSQSQLSKIKMLASRPDICKRNSHLKLCYNLRNRNVFVLNSNKPQLGPLHTNKPQLGSLQYKKGKEHVYDVSGQTPTCAKVALEHYNRSYEDEYEMVKALDSVSSFFNGVWVHVNFLAKLKGATQCPDLVPKFFFAEVKRGPDGMSCVSCVKIDPRSPEATPIRGCGICLNNAIYHPAAGGHRGDRKSTKDIGTNAVIVHNVSKLLDVFVVAPLHINFALAGLYVLL</sequence>
<dbReference type="PaxDb" id="65489-OBART03G13770.1"/>
<proteinExistence type="predicted"/>
<feature type="domain" description="DUF3615" evidence="2">
    <location>
        <begin position="121"/>
        <end position="219"/>
    </location>
</feature>
<feature type="region of interest" description="Disordered" evidence="1">
    <location>
        <begin position="1"/>
        <end position="22"/>
    </location>
</feature>
<dbReference type="eggNOG" id="ENOG502R3HV">
    <property type="taxonomic scope" value="Eukaryota"/>
</dbReference>
<dbReference type="PANTHER" id="PTHR34710">
    <property type="entry name" value="OS03G0834100 PROTEIN"/>
    <property type="match status" value="1"/>
</dbReference>
<accession>A0A0D3FHA4</accession>
<dbReference type="Gramene" id="OBART03G13770.1">
    <property type="protein sequence ID" value="OBART03G13770.1"/>
    <property type="gene ID" value="OBART03G13770"/>
</dbReference>
<feature type="compositionally biased region" description="Basic residues" evidence="1">
    <location>
        <begin position="1"/>
        <end position="12"/>
    </location>
</feature>